<dbReference type="EMBL" id="VFLP01000026">
    <property type="protein sequence ID" value="TRX93819.1"/>
    <property type="molecule type" value="Genomic_DNA"/>
</dbReference>
<gene>
    <name evidence="1" type="ORF">FHL15_005201</name>
</gene>
<evidence type="ECO:0000313" key="1">
    <source>
        <dbReference type="EMBL" id="TRX93819.1"/>
    </source>
</evidence>
<accession>A0A553I0T2</accession>
<reference evidence="2" key="1">
    <citation type="submission" date="2019-06" db="EMBL/GenBank/DDBJ databases">
        <title>Draft genome sequence of the griseofulvin-producing fungus Xylaria cubensis strain G536.</title>
        <authorList>
            <person name="Mead M.E."/>
            <person name="Raja H.A."/>
            <person name="Steenwyk J.L."/>
            <person name="Knowles S.L."/>
            <person name="Oberlies N.H."/>
            <person name="Rokas A."/>
        </authorList>
    </citation>
    <scope>NUCLEOTIDE SEQUENCE [LARGE SCALE GENOMIC DNA]</scope>
    <source>
        <strain evidence="2">G536</strain>
    </source>
</reference>
<comment type="caution">
    <text evidence="1">The sequence shown here is derived from an EMBL/GenBank/DDBJ whole genome shotgun (WGS) entry which is preliminary data.</text>
</comment>
<proteinExistence type="predicted"/>
<keyword evidence="2" id="KW-1185">Reference proteome</keyword>
<protein>
    <submittedName>
        <fullName evidence="1">Uncharacterized protein</fullName>
    </submittedName>
</protein>
<organism evidence="1 2">
    <name type="scientific">Xylaria flabelliformis</name>
    <dbReference type="NCBI Taxonomy" id="2512241"/>
    <lineage>
        <taxon>Eukaryota</taxon>
        <taxon>Fungi</taxon>
        <taxon>Dikarya</taxon>
        <taxon>Ascomycota</taxon>
        <taxon>Pezizomycotina</taxon>
        <taxon>Sordariomycetes</taxon>
        <taxon>Xylariomycetidae</taxon>
        <taxon>Xylariales</taxon>
        <taxon>Xylariaceae</taxon>
        <taxon>Xylaria</taxon>
    </lineage>
</organism>
<name>A0A553I0T2_9PEZI</name>
<evidence type="ECO:0000313" key="2">
    <source>
        <dbReference type="Proteomes" id="UP000319160"/>
    </source>
</evidence>
<dbReference type="AlphaFoldDB" id="A0A553I0T2"/>
<sequence>MVTPPTLQQSLQIDDDAVRQHIETLCVVSRAVGVFQVPLDKMSKFSRNKTMVIGIAMGAASLRCLRKRYLAKPMHEKPIPKTPEAPGRLVESRVIMETCSED</sequence>
<dbReference type="Proteomes" id="UP000319160">
    <property type="component" value="Unassembled WGS sequence"/>
</dbReference>